<dbReference type="InterPro" id="IPR013766">
    <property type="entry name" value="Thioredoxin_domain"/>
</dbReference>
<dbReference type="PIRSF" id="PIRSF000077">
    <property type="entry name" value="Thioredoxin"/>
    <property type="match status" value="1"/>
</dbReference>
<dbReference type="PANTHER" id="PTHR46115">
    <property type="entry name" value="THIOREDOXIN-LIKE PROTEIN 1"/>
    <property type="match status" value="1"/>
</dbReference>
<dbReference type="GO" id="GO:0015035">
    <property type="term" value="F:protein-disulfide reductase activity"/>
    <property type="evidence" value="ECO:0007669"/>
    <property type="project" value="InterPro"/>
</dbReference>
<dbReference type="KEGG" id="vg:35382125"/>
<feature type="domain" description="Thioredoxin" evidence="2">
    <location>
        <begin position="1"/>
        <end position="111"/>
    </location>
</feature>
<dbReference type="Gene3D" id="3.40.30.10">
    <property type="entry name" value="Glutaredoxin"/>
    <property type="match status" value="1"/>
</dbReference>
<keyword evidence="4" id="KW-1185">Reference proteome</keyword>
<evidence type="ECO:0000313" key="3">
    <source>
        <dbReference type="EMBL" id="SNW62251.1"/>
    </source>
</evidence>
<evidence type="ECO:0000313" key="4">
    <source>
        <dbReference type="Proteomes" id="UP000236316"/>
    </source>
</evidence>
<accession>A0A2I2L415</accession>
<sequence length="111" mass="12576">MGQLKMSVKEIKEKKELDSAIISNEGLVVVDFSATWCGPCKRIYPDYVKIAEEHNSSALCYKVNIDEVDEVAESYGVTAMPTFKFYKGGKLVEEFKGANVEKLKETMKKWI</sequence>
<dbReference type="Pfam" id="PF00085">
    <property type="entry name" value="Thioredoxin"/>
    <property type="match status" value="1"/>
</dbReference>
<dbReference type="OrthoDB" id="21274at10239"/>
<reference evidence="3" key="1">
    <citation type="submission" date="2017-08" db="EMBL/GenBank/DDBJ databases">
        <authorList>
            <consortium name="Urmite Genomes"/>
        </authorList>
    </citation>
    <scope>NUCLEOTIDE SEQUENCE [LARGE SCALE GENOMIC DNA]</scope>
    <source>
        <strain evidence="3">IHUMI-LCC2</strain>
    </source>
</reference>
<keyword evidence="1" id="KW-1015">Disulfide bond</keyword>
<gene>
    <name evidence="3" type="ORF">ORPV_347</name>
</gene>
<name>A0A2I2L415_9VIRU</name>
<dbReference type="PROSITE" id="PS00194">
    <property type="entry name" value="THIOREDOXIN_1"/>
    <property type="match status" value="1"/>
</dbReference>
<dbReference type="InterPro" id="IPR017937">
    <property type="entry name" value="Thioredoxin_CS"/>
</dbReference>
<dbReference type="RefSeq" id="YP_009448553.1">
    <property type="nucleotide sequence ID" value="NC_036594.1"/>
</dbReference>
<dbReference type="FunFam" id="3.40.30.10:FF:000245">
    <property type="entry name" value="Thioredoxin"/>
    <property type="match status" value="1"/>
</dbReference>
<dbReference type="CDD" id="cd02947">
    <property type="entry name" value="TRX_family"/>
    <property type="match status" value="1"/>
</dbReference>
<dbReference type="Proteomes" id="UP000236316">
    <property type="component" value="Segment"/>
</dbReference>
<dbReference type="SUPFAM" id="SSF52833">
    <property type="entry name" value="Thioredoxin-like"/>
    <property type="match status" value="1"/>
</dbReference>
<dbReference type="PROSITE" id="PS51352">
    <property type="entry name" value="THIOREDOXIN_2"/>
    <property type="match status" value="1"/>
</dbReference>
<dbReference type="EMBL" id="LT906555">
    <property type="protein sequence ID" value="SNW62251.1"/>
    <property type="molecule type" value="Genomic_DNA"/>
</dbReference>
<dbReference type="PRINTS" id="PR00421">
    <property type="entry name" value="THIOREDOXIN"/>
</dbReference>
<evidence type="ECO:0000259" key="2">
    <source>
        <dbReference type="PROSITE" id="PS51352"/>
    </source>
</evidence>
<dbReference type="GeneID" id="35382125"/>
<organism evidence="3">
    <name type="scientific">Orpheovirus IHUMI-LCC2</name>
    <dbReference type="NCBI Taxonomy" id="2023057"/>
    <lineage>
        <taxon>Viruses</taxon>
        <taxon>Varidnaviria</taxon>
        <taxon>Bamfordvirae</taxon>
        <taxon>Nucleocytoviricota</taxon>
        <taxon>Megaviricetes</taxon>
        <taxon>Pimascovirales</taxon>
        <taxon>Ocovirineae</taxon>
        <taxon>Orpheoviridae</taxon>
        <taxon>Alphaorpheovirus</taxon>
        <taxon>Alphaorpheovirus massiliense</taxon>
    </lineage>
</organism>
<proteinExistence type="predicted"/>
<evidence type="ECO:0000256" key="1">
    <source>
        <dbReference type="ARBA" id="ARBA00023157"/>
    </source>
</evidence>
<protein>
    <submittedName>
        <fullName evidence="3">Thioredoxin</fullName>
    </submittedName>
</protein>
<dbReference type="InterPro" id="IPR036249">
    <property type="entry name" value="Thioredoxin-like_sf"/>
</dbReference>
<dbReference type="InterPro" id="IPR005746">
    <property type="entry name" value="Thioredoxin"/>
</dbReference>